<keyword evidence="9 15" id="KW-0812">Transmembrane</keyword>
<dbReference type="Gene3D" id="3.90.550.10">
    <property type="entry name" value="Spore Coat Polysaccharide Biosynthesis Protein SpsA, Chain A"/>
    <property type="match status" value="1"/>
</dbReference>
<sequence>MVVESISGFQQVAGAIALAWYAVILTVAYNGFFEILKKFSHAPSYKPVSDAQEPVTIIRPIKGIDPELSTCLESGFCQAYPRDKIQYLFCVDDPHDESIPVIRQLIEQYPDIDAEILISGGFDENTGSSQEHYGPNPKVNNMAKGFLKAKHDILWLLDSNVWAPPDVLVNSVRALNENRNNGRLLVGDRKVKLVHHAPLALSINPSAVGGSDSEFHVSPVNSYSPGASSKASRGRFLKKYGAKLDEMFLLTSHSKFYVSLNNLAIAPCVNGKSNLYRRSDLDAAVAKIPSSTSHFFSSSSVNYDARQYSLAGPGNSLKLFARYIGEDNMIAICLWENLRSRTGMTGNFVVQPLSGSDNSVNDYITRRVRWLRVRKYMVLLATLIEPTTESIVCGLYGTFGFSTIFFKKCFIWKIFFLHMLIWVITDYKQYYTLVTNIARSKYSPNWLKEENIPSLSRPFFAWFYFWIIREALALPIWIIAMCGHEIEWRGRPFKIKKDLTAAEL</sequence>
<dbReference type="SUPFAM" id="SSF53448">
    <property type="entry name" value="Nucleotide-diphospho-sugar transferases"/>
    <property type="match status" value="1"/>
</dbReference>
<keyword evidence="7" id="KW-0328">Glycosyltransferase</keyword>
<evidence type="ECO:0000256" key="10">
    <source>
        <dbReference type="ARBA" id="ARBA00022989"/>
    </source>
</evidence>
<evidence type="ECO:0000313" key="16">
    <source>
        <dbReference type="EMBL" id="CCE86469.1"/>
    </source>
</evidence>
<evidence type="ECO:0000256" key="12">
    <source>
        <dbReference type="ARBA" id="ARBA00031017"/>
    </source>
</evidence>
<dbReference type="UniPathway" id="UPA00222"/>
<dbReference type="EC" id="2.4.1.80" evidence="5"/>
<dbReference type="OrthoDB" id="1483400at2759"/>
<dbReference type="InterPro" id="IPR025993">
    <property type="entry name" value="Ceramide_glucosylTrfase"/>
</dbReference>
<protein>
    <recommendedName>
        <fullName evidence="6">Ceramide glucosyltransferase</fullName>
        <ecNumber evidence="5">2.4.1.80</ecNumber>
    </recommendedName>
    <alternativeName>
        <fullName evidence="13">Glucosylceramide synthase</fullName>
    </alternativeName>
    <alternativeName>
        <fullName evidence="14">UDP-glucose ceramide glucosyltransferase</fullName>
    </alternativeName>
    <alternativeName>
        <fullName evidence="12">UDP-glucose:N-acylsphingosine D-glucosyltransferase</fullName>
    </alternativeName>
</protein>
<dbReference type="Proteomes" id="UP000005222">
    <property type="component" value="Chromosome N"/>
</dbReference>
<dbReference type="Pfam" id="PF13506">
    <property type="entry name" value="Glyco_transf_21"/>
    <property type="match status" value="1"/>
</dbReference>
<evidence type="ECO:0000256" key="13">
    <source>
        <dbReference type="ARBA" id="ARBA00031543"/>
    </source>
</evidence>
<evidence type="ECO:0000256" key="5">
    <source>
        <dbReference type="ARBA" id="ARBA00012699"/>
    </source>
</evidence>
<feature type="transmembrane region" description="Helical" evidence="15">
    <location>
        <begin position="459"/>
        <end position="480"/>
    </location>
</feature>
<dbReference type="PANTHER" id="PTHR12726:SF0">
    <property type="entry name" value="CERAMIDE GLUCOSYLTRANSFERASE"/>
    <property type="match status" value="1"/>
</dbReference>
<evidence type="ECO:0000256" key="11">
    <source>
        <dbReference type="ARBA" id="ARBA00023136"/>
    </source>
</evidence>
<evidence type="ECO:0000256" key="1">
    <source>
        <dbReference type="ARBA" id="ARBA00004141"/>
    </source>
</evidence>
<gene>
    <name evidence="16" type="primary">Piso0_004960</name>
    <name evidence="16" type="ORF">GNLVRS01_PISO0N04853g</name>
</gene>
<dbReference type="HOGENOM" id="CLU_030898_1_0_1"/>
<evidence type="ECO:0000256" key="7">
    <source>
        <dbReference type="ARBA" id="ARBA00022676"/>
    </source>
</evidence>
<keyword evidence="8" id="KW-0808">Transferase</keyword>
<organism evidence="16 17">
    <name type="scientific">Pichia sorbitophila (strain ATCC MYA-4447 / BCRC 22081 / CBS 7064 / NBRC 10061 / NRRL Y-12695)</name>
    <name type="common">Hybrid yeast</name>
    <dbReference type="NCBI Taxonomy" id="559304"/>
    <lineage>
        <taxon>Eukaryota</taxon>
        <taxon>Fungi</taxon>
        <taxon>Dikarya</taxon>
        <taxon>Ascomycota</taxon>
        <taxon>Saccharomycotina</taxon>
        <taxon>Pichiomycetes</taxon>
        <taxon>Debaryomycetaceae</taxon>
        <taxon>Millerozyma</taxon>
    </lineage>
</organism>
<dbReference type="GO" id="GO:0016020">
    <property type="term" value="C:membrane"/>
    <property type="evidence" value="ECO:0007669"/>
    <property type="project" value="UniProtKB-SubCell"/>
</dbReference>
<dbReference type="OMA" id="IVWIIDC"/>
<evidence type="ECO:0000256" key="2">
    <source>
        <dbReference type="ARBA" id="ARBA00004760"/>
    </source>
</evidence>
<evidence type="ECO:0000256" key="8">
    <source>
        <dbReference type="ARBA" id="ARBA00022679"/>
    </source>
</evidence>
<dbReference type="STRING" id="559304.G8Y0W6"/>
<keyword evidence="17" id="KW-1185">Reference proteome</keyword>
<dbReference type="InterPro" id="IPR029044">
    <property type="entry name" value="Nucleotide-diphossugar_trans"/>
</dbReference>
<evidence type="ECO:0000256" key="9">
    <source>
        <dbReference type="ARBA" id="ARBA00022692"/>
    </source>
</evidence>
<comment type="pathway">
    <text evidence="2">Lipid metabolism; sphingolipid metabolism.</text>
</comment>
<dbReference type="PANTHER" id="PTHR12726">
    <property type="entry name" value="CERAMIDE GLUCOSYLTRANSFERASE"/>
    <property type="match status" value="1"/>
</dbReference>
<name>G8Y0W6_PICSO</name>
<dbReference type="GO" id="GO:0008120">
    <property type="term" value="F:ceramide glucosyltransferase activity"/>
    <property type="evidence" value="ECO:0007669"/>
    <property type="project" value="UniProtKB-EC"/>
</dbReference>
<comment type="similarity">
    <text evidence="4">Belongs to the glycosyltransferase 2 family.</text>
</comment>
<reference evidence="16 17" key="1">
    <citation type="journal article" date="2012" name="G3 (Bethesda)">
        <title>Pichia sorbitophila, an interspecies yeast hybrid reveals early steps of genome resolution following polyploidization.</title>
        <authorList>
            <person name="Leh Louis V."/>
            <person name="Despons L."/>
            <person name="Friedrich A."/>
            <person name="Martin T."/>
            <person name="Durrens P."/>
            <person name="Casaregola S."/>
            <person name="Neuveglise C."/>
            <person name="Fairhead C."/>
            <person name="Marck C."/>
            <person name="Cruz J.A."/>
            <person name="Straub M.L."/>
            <person name="Kugler V."/>
            <person name="Sacerdot C."/>
            <person name="Uzunov Z."/>
            <person name="Thierry A."/>
            <person name="Weiss S."/>
            <person name="Bleykasten C."/>
            <person name="De Montigny J."/>
            <person name="Jacques N."/>
            <person name="Jung P."/>
            <person name="Lemaire M."/>
            <person name="Mallet S."/>
            <person name="Morel G."/>
            <person name="Richard G.F."/>
            <person name="Sarkar A."/>
            <person name="Savel G."/>
            <person name="Schacherer J."/>
            <person name="Seret M.L."/>
            <person name="Talla E."/>
            <person name="Samson G."/>
            <person name="Jubin C."/>
            <person name="Poulain J."/>
            <person name="Vacherie B."/>
            <person name="Barbe V."/>
            <person name="Pelletier E."/>
            <person name="Sherman D.J."/>
            <person name="Westhof E."/>
            <person name="Weissenbach J."/>
            <person name="Baret P.V."/>
            <person name="Wincker P."/>
            <person name="Gaillardin C."/>
            <person name="Dujon B."/>
            <person name="Souciet J.L."/>
        </authorList>
    </citation>
    <scope>NUCLEOTIDE SEQUENCE [LARGE SCALE GENOMIC DNA]</scope>
    <source>
        <strain evidence="17">ATCC MYA-4447 / BCRC 22081 / CBS 7064 / NBRC 10061 / NRRL Y-12695</strain>
    </source>
</reference>
<comment type="pathway">
    <text evidence="3">Sphingolipid metabolism.</text>
</comment>
<evidence type="ECO:0000256" key="15">
    <source>
        <dbReference type="SAM" id="Phobius"/>
    </source>
</evidence>
<evidence type="ECO:0000256" key="4">
    <source>
        <dbReference type="ARBA" id="ARBA00006739"/>
    </source>
</evidence>
<feature type="transmembrane region" description="Helical" evidence="15">
    <location>
        <begin position="12"/>
        <end position="32"/>
    </location>
</feature>
<keyword evidence="10 15" id="KW-1133">Transmembrane helix</keyword>
<dbReference type="eggNOG" id="KOG2547">
    <property type="taxonomic scope" value="Eukaryota"/>
</dbReference>
<dbReference type="AlphaFoldDB" id="G8Y0W6"/>
<evidence type="ECO:0000256" key="6">
    <source>
        <dbReference type="ARBA" id="ARBA00019988"/>
    </source>
</evidence>
<evidence type="ECO:0000313" key="17">
    <source>
        <dbReference type="Proteomes" id="UP000005222"/>
    </source>
</evidence>
<proteinExistence type="inferred from homology"/>
<dbReference type="EMBL" id="FO082046">
    <property type="protein sequence ID" value="CCE86469.1"/>
    <property type="molecule type" value="Genomic_DNA"/>
</dbReference>
<evidence type="ECO:0000256" key="3">
    <source>
        <dbReference type="ARBA" id="ARBA00004991"/>
    </source>
</evidence>
<feature type="transmembrane region" description="Helical" evidence="15">
    <location>
        <begin position="405"/>
        <end position="424"/>
    </location>
</feature>
<evidence type="ECO:0000256" key="14">
    <source>
        <dbReference type="ARBA" id="ARBA00032575"/>
    </source>
</evidence>
<accession>G8Y0W6</accession>
<feature type="transmembrane region" description="Helical" evidence="15">
    <location>
        <begin position="376"/>
        <end position="399"/>
    </location>
</feature>
<dbReference type="GO" id="GO:0006679">
    <property type="term" value="P:glucosylceramide biosynthetic process"/>
    <property type="evidence" value="ECO:0007669"/>
    <property type="project" value="TreeGrafter"/>
</dbReference>
<comment type="subcellular location">
    <subcellularLocation>
        <location evidence="1">Membrane</location>
        <topology evidence="1">Multi-pass membrane protein</topology>
    </subcellularLocation>
</comment>
<keyword evidence="11 15" id="KW-0472">Membrane</keyword>
<dbReference type="InParanoid" id="G8Y0W6"/>